<evidence type="ECO:0000313" key="3">
    <source>
        <dbReference type="EMBL" id="OIZ95505.1"/>
    </source>
</evidence>
<keyword evidence="1" id="KW-0408">Iron</keyword>
<sequence length="82" mass="9032">MITESIPLTQLRPGQSATVVGFSSDIAPPCRKLLQHLGITRQITITLIRRAPLGDPLQLQILGSQFSLRASEACHIYVEYSN</sequence>
<proteinExistence type="predicted"/>
<dbReference type="OrthoDB" id="9811076at2"/>
<evidence type="ECO:0000313" key="4">
    <source>
        <dbReference type="Proteomes" id="UP000183924"/>
    </source>
</evidence>
<dbReference type="InterPro" id="IPR038157">
    <property type="entry name" value="FeoA_core_dom"/>
</dbReference>
<dbReference type="RefSeq" id="WP_084028697.1">
    <property type="nucleotide sequence ID" value="NZ_LUKY01000031.1"/>
</dbReference>
<dbReference type="Gene3D" id="2.30.30.90">
    <property type="match status" value="1"/>
</dbReference>
<dbReference type="PANTHER" id="PTHR42954:SF2">
    <property type="entry name" value="FE(2+) TRANSPORT PROTEIN A"/>
    <property type="match status" value="1"/>
</dbReference>
<dbReference type="InterPro" id="IPR007167">
    <property type="entry name" value="Fe-transptr_FeoA-like"/>
</dbReference>
<dbReference type="AlphaFoldDB" id="A0A1J8NJE7"/>
<dbReference type="SUPFAM" id="SSF50037">
    <property type="entry name" value="C-terminal domain of transcriptional repressors"/>
    <property type="match status" value="1"/>
</dbReference>
<evidence type="ECO:0000259" key="2">
    <source>
        <dbReference type="SMART" id="SM00899"/>
    </source>
</evidence>
<gene>
    <name evidence="3" type="ORF">A1D18_02035</name>
</gene>
<name>A0A1J8NJE7_9COXI</name>
<keyword evidence="4" id="KW-1185">Reference proteome</keyword>
<dbReference type="PANTHER" id="PTHR42954">
    <property type="entry name" value="FE(2+) TRANSPORT PROTEIN A"/>
    <property type="match status" value="1"/>
</dbReference>
<comment type="caution">
    <text evidence="3">The sequence shown here is derived from an EMBL/GenBank/DDBJ whole genome shotgun (WGS) entry which is preliminary data.</text>
</comment>
<dbReference type="EMBL" id="LUKY01000031">
    <property type="protein sequence ID" value="OIZ95505.1"/>
    <property type="molecule type" value="Genomic_DNA"/>
</dbReference>
<reference evidence="3 4" key="1">
    <citation type="submission" date="2016-03" db="EMBL/GenBank/DDBJ databases">
        <title>Comparative genomics of Rickettsiella.</title>
        <authorList>
            <person name="Chandler C."/>
            <person name="Wang Y."/>
        </authorList>
    </citation>
    <scope>NUCLEOTIDE SEQUENCE [LARGE SCALE GENOMIC DNA]</scope>
    <source>
        <strain evidence="3 4">RCFS May 2013</strain>
    </source>
</reference>
<dbReference type="SMART" id="SM00899">
    <property type="entry name" value="FeoA"/>
    <property type="match status" value="1"/>
</dbReference>
<dbReference type="InterPro" id="IPR008988">
    <property type="entry name" value="Transcriptional_repressor_C"/>
</dbReference>
<dbReference type="STRING" id="1225476.A1D18_02035"/>
<dbReference type="Proteomes" id="UP000183924">
    <property type="component" value="Unassembled WGS sequence"/>
</dbReference>
<protein>
    <recommendedName>
        <fullName evidence="2">Ferrous iron transporter FeoA-like domain-containing protein</fullName>
    </recommendedName>
</protein>
<organism evidence="3 4">
    <name type="scientific">Candidatus Rickettsiella isopodorum</name>
    <dbReference type="NCBI Taxonomy" id="1225476"/>
    <lineage>
        <taxon>Bacteria</taxon>
        <taxon>Pseudomonadati</taxon>
        <taxon>Pseudomonadota</taxon>
        <taxon>Gammaproteobacteria</taxon>
        <taxon>Legionellales</taxon>
        <taxon>Coxiellaceae</taxon>
        <taxon>Rickettsiella</taxon>
    </lineage>
</organism>
<evidence type="ECO:0000256" key="1">
    <source>
        <dbReference type="ARBA" id="ARBA00023004"/>
    </source>
</evidence>
<dbReference type="Pfam" id="PF04023">
    <property type="entry name" value="FeoA"/>
    <property type="match status" value="1"/>
</dbReference>
<feature type="domain" description="Ferrous iron transporter FeoA-like" evidence="2">
    <location>
        <begin position="6"/>
        <end position="80"/>
    </location>
</feature>
<dbReference type="InterPro" id="IPR052713">
    <property type="entry name" value="FeoA"/>
</dbReference>
<dbReference type="GO" id="GO:0046914">
    <property type="term" value="F:transition metal ion binding"/>
    <property type="evidence" value="ECO:0007669"/>
    <property type="project" value="InterPro"/>
</dbReference>
<accession>A0A1J8NJE7</accession>